<dbReference type="PROSITE" id="PS51884">
    <property type="entry name" value="CHAPLIN"/>
    <property type="match status" value="4"/>
</dbReference>
<reference evidence="8 9" key="1">
    <citation type="submission" date="2020-08" db="EMBL/GenBank/DDBJ databases">
        <title>Genomic Encyclopedia of Type Strains, Phase III (KMG-III): the genomes of soil and plant-associated and newly described type strains.</title>
        <authorList>
            <person name="Whitman W."/>
        </authorList>
    </citation>
    <scope>NUCLEOTIDE SEQUENCE [LARGE SCALE GENOMIC DNA]</scope>
    <source>
        <strain evidence="8 9">CECT 8712</strain>
    </source>
</reference>
<keyword evidence="1" id="KW-0964">Secreted</keyword>
<evidence type="ECO:0000256" key="2">
    <source>
        <dbReference type="ARBA" id="ARBA00022889"/>
    </source>
</evidence>
<feature type="signal peptide" evidence="6">
    <location>
        <begin position="1"/>
        <end position="24"/>
    </location>
</feature>
<evidence type="ECO:0000256" key="1">
    <source>
        <dbReference type="ARBA" id="ARBA00022512"/>
    </source>
</evidence>
<feature type="domain" description="Chaplin" evidence="7">
    <location>
        <begin position="89"/>
        <end position="129"/>
    </location>
</feature>
<keyword evidence="5" id="KW-1133">Transmembrane helix</keyword>
<dbReference type="AlphaFoldDB" id="A0A841IIE2"/>
<keyword evidence="3" id="KW-0034">Amyloid</keyword>
<keyword evidence="6" id="KW-0732">Signal</keyword>
<keyword evidence="5" id="KW-0472">Membrane</keyword>
<comment type="caution">
    <text evidence="8">The sequence shown here is derived from an EMBL/GenBank/DDBJ whole genome shotgun (WGS) entry which is preliminary data.</text>
</comment>
<evidence type="ECO:0000256" key="4">
    <source>
        <dbReference type="SAM" id="MobiDB-lite"/>
    </source>
</evidence>
<feature type="domain" description="Chaplin" evidence="7">
    <location>
        <begin position="200"/>
        <end position="240"/>
    </location>
</feature>
<evidence type="ECO:0000256" key="6">
    <source>
        <dbReference type="SAM" id="SignalP"/>
    </source>
</evidence>
<evidence type="ECO:0000313" key="9">
    <source>
        <dbReference type="Proteomes" id="UP000536604"/>
    </source>
</evidence>
<evidence type="ECO:0000256" key="5">
    <source>
        <dbReference type="SAM" id="Phobius"/>
    </source>
</evidence>
<protein>
    <recommendedName>
        <fullName evidence="7">Chaplin domain-containing protein</fullName>
    </recommendedName>
</protein>
<dbReference type="GO" id="GO:0007155">
    <property type="term" value="P:cell adhesion"/>
    <property type="evidence" value="ECO:0007669"/>
    <property type="project" value="UniProtKB-KW"/>
</dbReference>
<evidence type="ECO:0000313" key="8">
    <source>
        <dbReference type="EMBL" id="MBB6118529.1"/>
    </source>
</evidence>
<evidence type="ECO:0000259" key="7">
    <source>
        <dbReference type="PROSITE" id="PS51884"/>
    </source>
</evidence>
<dbReference type="InterPro" id="IPR005528">
    <property type="entry name" value="ChpA-H"/>
</dbReference>
<feature type="compositionally biased region" description="Basic and acidic residues" evidence="4">
    <location>
        <begin position="306"/>
        <end position="317"/>
    </location>
</feature>
<keyword evidence="9" id="KW-1185">Reference proteome</keyword>
<feature type="region of interest" description="Disordered" evidence="4">
    <location>
        <begin position="241"/>
        <end position="326"/>
    </location>
</feature>
<dbReference type="Proteomes" id="UP000536604">
    <property type="component" value="Unassembled WGS sequence"/>
</dbReference>
<name>A0A841IIE2_9ACTN</name>
<feature type="compositionally biased region" description="Gly residues" evidence="4">
    <location>
        <begin position="257"/>
        <end position="272"/>
    </location>
</feature>
<dbReference type="EMBL" id="JACHJO010000001">
    <property type="protein sequence ID" value="MBB6118529.1"/>
    <property type="molecule type" value="Genomic_DNA"/>
</dbReference>
<feature type="domain" description="Chaplin" evidence="7">
    <location>
        <begin position="34"/>
        <end position="74"/>
    </location>
</feature>
<proteinExistence type="predicted"/>
<keyword evidence="1" id="KW-0134">Cell wall</keyword>
<feature type="domain" description="Chaplin" evidence="7">
    <location>
        <begin position="144"/>
        <end position="184"/>
    </location>
</feature>
<accession>A0A841IIE2</accession>
<gene>
    <name evidence="8" type="ORF">FHS13_000457</name>
</gene>
<feature type="chain" id="PRO_5039247755" description="Chaplin domain-containing protein" evidence="6">
    <location>
        <begin position="25"/>
        <end position="367"/>
    </location>
</feature>
<feature type="compositionally biased region" description="Basic and acidic residues" evidence="4">
    <location>
        <begin position="273"/>
        <end position="284"/>
    </location>
</feature>
<organism evidence="8 9">
    <name type="scientific">Nocardiopsis algeriensis</name>
    <dbReference type="NCBI Taxonomy" id="1478215"/>
    <lineage>
        <taxon>Bacteria</taxon>
        <taxon>Bacillati</taxon>
        <taxon>Actinomycetota</taxon>
        <taxon>Actinomycetes</taxon>
        <taxon>Streptosporangiales</taxon>
        <taxon>Nocardiopsidaceae</taxon>
        <taxon>Nocardiopsis</taxon>
    </lineage>
</organism>
<dbReference type="RefSeq" id="WP_184286545.1">
    <property type="nucleotide sequence ID" value="NZ_JACHJO010000001.1"/>
</dbReference>
<evidence type="ECO:0000256" key="3">
    <source>
        <dbReference type="ARBA" id="ARBA00023087"/>
    </source>
</evidence>
<keyword evidence="5" id="KW-0812">Transmembrane</keyword>
<keyword evidence="2" id="KW-0130">Cell adhesion</keyword>
<feature type="transmembrane region" description="Helical" evidence="5">
    <location>
        <begin position="332"/>
        <end position="355"/>
    </location>
</feature>
<sequence length="367" mass="34977">MRNTLRYSFAAAVAAGLAFVPATAAFADATTDGSGSVAGGNQIIVPVDIEADLCGNALSVLGISQATCTKVSEVLYEASGSGGASTDGSGSVAGGNQIIIPVDAAVDACGNAVSVAGISKADCVEVVETLEEESETGTYSTDGSGSVAGGNQIIIPVDAAINICGNSVAVLGGSTAKCTTVINVIQASPENEGGPSTDGSGSVGGGNQVVVPVDVATDICGNAVGVLGLAEASCLEVITEEGGDKPGEDKPGDDEPGNGGGDEPGGDEPGNGDGDKPGEDKPGGDEPGNGDGDKPGGDEPGNGGSEGDKPGTGDDKPAPGQQADGELAVTGAALGGLVAAAVAAIGAGGAGLYFARKRKAAAASSEE</sequence>
<dbReference type="Pfam" id="PF03777">
    <property type="entry name" value="ChpA-C"/>
    <property type="match status" value="4"/>
</dbReference>